<dbReference type="InterPro" id="IPR051805">
    <property type="entry name" value="Dehydratase_Activator_Redct"/>
</dbReference>
<comment type="caution">
    <text evidence="1">The sequence shown here is derived from an EMBL/GenBank/DDBJ whole genome shotgun (WGS) entry which is preliminary data.</text>
</comment>
<evidence type="ECO:0000313" key="1">
    <source>
        <dbReference type="EMBL" id="MPN43219.1"/>
    </source>
</evidence>
<organism evidence="1">
    <name type="scientific">bioreactor metagenome</name>
    <dbReference type="NCBI Taxonomy" id="1076179"/>
    <lineage>
        <taxon>unclassified sequences</taxon>
        <taxon>metagenomes</taxon>
        <taxon>ecological metagenomes</taxon>
    </lineage>
</organism>
<dbReference type="PANTHER" id="PTHR32329:SF4">
    <property type="entry name" value="ACTIVATOR OF 2-HYDROXYACYL-COA DEHYDRATASE"/>
    <property type="match status" value="1"/>
</dbReference>
<protein>
    <recommendedName>
        <fullName evidence="2">2-hydroxyglutaryl-CoA dehydratase, D-component</fullName>
    </recommendedName>
</protein>
<dbReference type="AlphaFoldDB" id="A0A645HYF6"/>
<reference evidence="1" key="1">
    <citation type="submission" date="2019-08" db="EMBL/GenBank/DDBJ databases">
        <authorList>
            <person name="Kucharzyk K."/>
            <person name="Murdoch R.W."/>
            <person name="Higgins S."/>
            <person name="Loffler F."/>
        </authorList>
    </citation>
    <scope>NUCLEOTIDE SEQUENCE</scope>
</reference>
<sequence length="147" mass="16041">MIDAIAKHPALKPPVLFSETMAGADGIIGYGNKMGEGWLLTAEMMELQQHGVDNIICAQPFGCLPNHICGKGMMSKIRAVYPDANIVAIDYDPSATRVNQENRIKLMLSVAKERLLPVDPNVKQPVFDAQVQEDVYAAFTNPITANT</sequence>
<accession>A0A645HYF6</accession>
<dbReference type="PANTHER" id="PTHR32329">
    <property type="entry name" value="BIFUNCTIONAL PROTEIN [INCLUDES 2-HYDROXYACYL-COA DEHYDRATASE (N-TER) AND ITS ACTIVATOR DOMAIN (C_TERM)-RELATED"/>
    <property type="match status" value="1"/>
</dbReference>
<name>A0A645HYF6_9ZZZZ</name>
<dbReference type="EMBL" id="VSSQ01101481">
    <property type="protein sequence ID" value="MPN43219.1"/>
    <property type="molecule type" value="Genomic_DNA"/>
</dbReference>
<gene>
    <name evidence="1" type="ORF">SDC9_190778</name>
</gene>
<proteinExistence type="predicted"/>
<evidence type="ECO:0008006" key="2">
    <source>
        <dbReference type="Google" id="ProtNLM"/>
    </source>
</evidence>